<organism evidence="3 4">
    <name type="scientific">Mycolicibacterium iranicum</name>
    <name type="common">Mycobacterium iranicum</name>
    <dbReference type="NCBI Taxonomy" id="912594"/>
    <lineage>
        <taxon>Bacteria</taxon>
        <taxon>Bacillati</taxon>
        <taxon>Actinomycetota</taxon>
        <taxon>Actinomycetes</taxon>
        <taxon>Mycobacteriales</taxon>
        <taxon>Mycobacteriaceae</taxon>
        <taxon>Mycolicibacterium</taxon>
    </lineage>
</organism>
<name>A0ABT4HH25_MYCIR</name>
<dbReference type="EMBL" id="JAPQYE010000005">
    <property type="protein sequence ID" value="MCZ0728972.1"/>
    <property type="molecule type" value="Genomic_DNA"/>
</dbReference>
<evidence type="ECO:0000256" key="1">
    <source>
        <dbReference type="SAM" id="MobiDB-lite"/>
    </source>
</evidence>
<feature type="region of interest" description="Disordered" evidence="1">
    <location>
        <begin position="1"/>
        <end position="23"/>
    </location>
</feature>
<evidence type="ECO:0008006" key="5">
    <source>
        <dbReference type="Google" id="ProtNLM"/>
    </source>
</evidence>
<gene>
    <name evidence="3" type="ORF">OY187_13025</name>
</gene>
<protein>
    <recommendedName>
        <fullName evidence="5">C-5 sterol desaturase</fullName>
    </recommendedName>
</protein>
<reference evidence="3" key="1">
    <citation type="submission" date="2022-12" db="EMBL/GenBank/DDBJ databases">
        <title>Whole genome sequence of Mycolicibacterium iranicum strain SBH312.</title>
        <authorList>
            <person name="Jani J."/>
            <person name="Arifin Mustapha Z."/>
            <person name="Ahmed K."/>
            <person name="Kai Ling C."/>
        </authorList>
    </citation>
    <scope>NUCLEOTIDE SEQUENCE</scope>
    <source>
        <strain evidence="3">SBH312</strain>
    </source>
</reference>
<keyword evidence="4" id="KW-1185">Reference proteome</keyword>
<feature type="transmembrane region" description="Helical" evidence="2">
    <location>
        <begin position="26"/>
        <end position="42"/>
    </location>
</feature>
<proteinExistence type="predicted"/>
<evidence type="ECO:0000313" key="3">
    <source>
        <dbReference type="EMBL" id="MCZ0728972.1"/>
    </source>
</evidence>
<feature type="transmembrane region" description="Helical" evidence="2">
    <location>
        <begin position="82"/>
        <end position="99"/>
    </location>
</feature>
<dbReference type="Proteomes" id="UP001084650">
    <property type="component" value="Unassembled WGS sequence"/>
</dbReference>
<sequence length="133" mass="14674">MTDLAKLRPRSGENHGATREGTSMESTFTAVALVCALGLWHLRNRRHPGWRVSDSGRSYFLCGYSVAGSSLYWLAHPPVDEWQWLFALGWGLAGIVAFMRGFDALNRATGDPAQSANHRETVPRLEQLTSGAD</sequence>
<keyword evidence="2" id="KW-0472">Membrane</keyword>
<dbReference type="RefSeq" id="WP_268786230.1">
    <property type="nucleotide sequence ID" value="NZ_JAPQYE010000005.1"/>
</dbReference>
<feature type="transmembrane region" description="Helical" evidence="2">
    <location>
        <begin position="58"/>
        <end position="76"/>
    </location>
</feature>
<evidence type="ECO:0000313" key="4">
    <source>
        <dbReference type="Proteomes" id="UP001084650"/>
    </source>
</evidence>
<evidence type="ECO:0000256" key="2">
    <source>
        <dbReference type="SAM" id="Phobius"/>
    </source>
</evidence>
<keyword evidence="2" id="KW-0812">Transmembrane</keyword>
<comment type="caution">
    <text evidence="3">The sequence shown here is derived from an EMBL/GenBank/DDBJ whole genome shotgun (WGS) entry which is preliminary data.</text>
</comment>
<keyword evidence="2" id="KW-1133">Transmembrane helix</keyword>
<accession>A0ABT4HH25</accession>